<keyword evidence="2" id="KW-0722">Serine protease inhibitor</keyword>
<sequence length="221" mass="24870">MDLALVYLSLFLLALTTMFPPTLSMERAEQLVDKNGRPIFPGGRFYIEPDVLDRKGGGVRLEKTGNSTCPVTVLQDYSKSNHGMAVKFIIPGISPGIIFADITQLHIAFEDKPKCVESSFWEVFEEENDDGFPTKWIGIAGANDHSGKKTLKGRFSIHKDGVHLMRYKIVFCASAKKNQIGSCFDVVRYKDEKGMRLVLNTTDQDPDQKQYLDFHVEFVNA</sequence>
<name>A0ABU6Y4V3_9FABA</name>
<dbReference type="SMART" id="SM00452">
    <property type="entry name" value="STI"/>
    <property type="match status" value="1"/>
</dbReference>
<comment type="caution">
    <text evidence="5">The sequence shown here is derived from an EMBL/GenBank/DDBJ whole genome shotgun (WGS) entry which is preliminary data.</text>
</comment>
<reference evidence="5 6" key="1">
    <citation type="journal article" date="2023" name="Plants (Basel)">
        <title>Bridging the Gap: Combining Genomics and Transcriptomics Approaches to Understand Stylosanthes scabra, an Orphan Legume from the Brazilian Caatinga.</title>
        <authorList>
            <person name="Ferreira-Neto J.R.C."/>
            <person name="da Silva M.D."/>
            <person name="Binneck E."/>
            <person name="de Melo N.F."/>
            <person name="da Silva R.H."/>
            <person name="de Melo A.L.T.M."/>
            <person name="Pandolfi V."/>
            <person name="Bustamante F.O."/>
            <person name="Brasileiro-Vidal A.C."/>
            <person name="Benko-Iseppon A.M."/>
        </authorList>
    </citation>
    <scope>NUCLEOTIDE SEQUENCE [LARGE SCALE GENOMIC DNA]</scope>
    <source>
        <tissue evidence="5">Leaves</tissue>
    </source>
</reference>
<dbReference type="InterPro" id="IPR011065">
    <property type="entry name" value="Kunitz_inhibitor_STI-like_sf"/>
</dbReference>
<organism evidence="5 6">
    <name type="scientific">Stylosanthes scabra</name>
    <dbReference type="NCBI Taxonomy" id="79078"/>
    <lineage>
        <taxon>Eukaryota</taxon>
        <taxon>Viridiplantae</taxon>
        <taxon>Streptophyta</taxon>
        <taxon>Embryophyta</taxon>
        <taxon>Tracheophyta</taxon>
        <taxon>Spermatophyta</taxon>
        <taxon>Magnoliopsida</taxon>
        <taxon>eudicotyledons</taxon>
        <taxon>Gunneridae</taxon>
        <taxon>Pentapetalae</taxon>
        <taxon>rosids</taxon>
        <taxon>fabids</taxon>
        <taxon>Fabales</taxon>
        <taxon>Fabaceae</taxon>
        <taxon>Papilionoideae</taxon>
        <taxon>50 kb inversion clade</taxon>
        <taxon>dalbergioids sensu lato</taxon>
        <taxon>Dalbergieae</taxon>
        <taxon>Pterocarpus clade</taxon>
        <taxon>Stylosanthes</taxon>
    </lineage>
</organism>
<dbReference type="SUPFAM" id="SSF50386">
    <property type="entry name" value="STI-like"/>
    <property type="match status" value="1"/>
</dbReference>
<keyword evidence="1" id="KW-0646">Protease inhibitor</keyword>
<evidence type="ECO:0000313" key="6">
    <source>
        <dbReference type="Proteomes" id="UP001341840"/>
    </source>
</evidence>
<keyword evidence="4" id="KW-0732">Signal</keyword>
<keyword evidence="3" id="KW-1015">Disulfide bond</keyword>
<protein>
    <submittedName>
        <fullName evidence="5">Uncharacterized protein</fullName>
    </submittedName>
</protein>
<evidence type="ECO:0000256" key="4">
    <source>
        <dbReference type="SAM" id="SignalP"/>
    </source>
</evidence>
<dbReference type="Proteomes" id="UP001341840">
    <property type="component" value="Unassembled WGS sequence"/>
</dbReference>
<dbReference type="PANTHER" id="PTHR33107">
    <property type="entry name" value="KUNITZ TRYPSIN INHIBITOR 2"/>
    <property type="match status" value="1"/>
</dbReference>
<gene>
    <name evidence="5" type="ORF">PIB30_002522</name>
</gene>
<evidence type="ECO:0000256" key="2">
    <source>
        <dbReference type="ARBA" id="ARBA00022900"/>
    </source>
</evidence>
<dbReference type="EMBL" id="JASCZI010241660">
    <property type="protein sequence ID" value="MED6203753.1"/>
    <property type="molecule type" value="Genomic_DNA"/>
</dbReference>
<dbReference type="Gene3D" id="2.80.10.50">
    <property type="match status" value="1"/>
</dbReference>
<evidence type="ECO:0000313" key="5">
    <source>
        <dbReference type="EMBL" id="MED6203753.1"/>
    </source>
</evidence>
<feature type="chain" id="PRO_5045726521" evidence="4">
    <location>
        <begin position="25"/>
        <end position="221"/>
    </location>
</feature>
<proteinExistence type="predicted"/>
<dbReference type="Pfam" id="PF00197">
    <property type="entry name" value="Kunitz_legume"/>
    <property type="match status" value="1"/>
</dbReference>
<evidence type="ECO:0000256" key="1">
    <source>
        <dbReference type="ARBA" id="ARBA00022690"/>
    </source>
</evidence>
<accession>A0ABU6Y4V3</accession>
<evidence type="ECO:0000256" key="3">
    <source>
        <dbReference type="ARBA" id="ARBA00023157"/>
    </source>
</evidence>
<feature type="signal peptide" evidence="4">
    <location>
        <begin position="1"/>
        <end position="24"/>
    </location>
</feature>
<dbReference type="PRINTS" id="PR00291">
    <property type="entry name" value="KUNITZINHBTR"/>
</dbReference>
<keyword evidence="6" id="KW-1185">Reference proteome</keyword>
<dbReference type="InterPro" id="IPR002160">
    <property type="entry name" value="Prot_inh_Kunz-lg"/>
</dbReference>
<dbReference type="PANTHER" id="PTHR33107:SF21">
    <property type="entry name" value="KUNITZ FAMILY TRYPSIN AND PROTEASE INHIBITOR PROTEIN"/>
    <property type="match status" value="1"/>
</dbReference>